<organism evidence="2 3">
    <name type="scientific">Mycena venus</name>
    <dbReference type="NCBI Taxonomy" id="2733690"/>
    <lineage>
        <taxon>Eukaryota</taxon>
        <taxon>Fungi</taxon>
        <taxon>Dikarya</taxon>
        <taxon>Basidiomycota</taxon>
        <taxon>Agaricomycotina</taxon>
        <taxon>Agaricomycetes</taxon>
        <taxon>Agaricomycetidae</taxon>
        <taxon>Agaricales</taxon>
        <taxon>Marasmiineae</taxon>
        <taxon>Mycenaceae</taxon>
        <taxon>Mycena</taxon>
    </lineage>
</organism>
<evidence type="ECO:0000256" key="1">
    <source>
        <dbReference type="SAM" id="SignalP"/>
    </source>
</evidence>
<proteinExistence type="predicted"/>
<dbReference type="AlphaFoldDB" id="A0A8H6Y7Q9"/>
<feature type="chain" id="PRO_5034300616" evidence="1">
    <location>
        <begin position="20"/>
        <end position="144"/>
    </location>
</feature>
<accession>A0A8H6Y7Q9</accession>
<dbReference type="Proteomes" id="UP000620124">
    <property type="component" value="Unassembled WGS sequence"/>
</dbReference>
<gene>
    <name evidence="2" type="ORF">MVEN_00911600</name>
</gene>
<keyword evidence="3" id="KW-1185">Reference proteome</keyword>
<protein>
    <submittedName>
        <fullName evidence="2">Uncharacterized protein</fullName>
    </submittedName>
</protein>
<comment type="caution">
    <text evidence="2">The sequence shown here is derived from an EMBL/GenBank/DDBJ whole genome shotgun (WGS) entry which is preliminary data.</text>
</comment>
<dbReference type="EMBL" id="JACAZI010000007">
    <property type="protein sequence ID" value="KAF7355833.1"/>
    <property type="molecule type" value="Genomic_DNA"/>
</dbReference>
<evidence type="ECO:0000313" key="3">
    <source>
        <dbReference type="Proteomes" id="UP000620124"/>
    </source>
</evidence>
<keyword evidence="1" id="KW-0732">Signal</keyword>
<sequence>MVSLLSIVAAASLAAVASANHLITVKNTCGSKTITPIFHAGTVTTTMAAIGNATVVAYLWPDRDLRLSRWQVYGGGSTSSSAALSWLCFEHDKFSLTSPVQTMQSLAGGRFQRQYDILLFRRQLRGQQLSDKHLRRQPRVFGSD</sequence>
<evidence type="ECO:0000313" key="2">
    <source>
        <dbReference type="EMBL" id="KAF7355833.1"/>
    </source>
</evidence>
<name>A0A8H6Y7Q9_9AGAR</name>
<reference evidence="2" key="1">
    <citation type="submission" date="2020-05" db="EMBL/GenBank/DDBJ databases">
        <title>Mycena genomes resolve the evolution of fungal bioluminescence.</title>
        <authorList>
            <person name="Tsai I.J."/>
        </authorList>
    </citation>
    <scope>NUCLEOTIDE SEQUENCE</scope>
    <source>
        <strain evidence="2">CCC161011</strain>
    </source>
</reference>
<feature type="signal peptide" evidence="1">
    <location>
        <begin position="1"/>
        <end position="19"/>
    </location>
</feature>